<protein>
    <submittedName>
        <fullName evidence="5">ATP/GTP-binding protein</fullName>
    </submittedName>
</protein>
<dbReference type="SUPFAM" id="SSF52540">
    <property type="entry name" value="P-loop containing nucleoside triphosphate hydrolases"/>
    <property type="match status" value="1"/>
</dbReference>
<evidence type="ECO:0000313" key="6">
    <source>
        <dbReference type="Proteomes" id="UP001595839"/>
    </source>
</evidence>
<dbReference type="Gene3D" id="3.40.50.300">
    <property type="entry name" value="P-loop containing nucleotide triphosphate hydrolases"/>
    <property type="match status" value="1"/>
</dbReference>
<sequence length="212" mass="22529">MPSDADDRLNDVGGPVSLKILVAGGFGVGKTTCIGAVSEIEPLNTEEYLTQASARTDNRAGVEAKDTTTVAFDFGRKRFEPPDVPLPLELFLFGTPGQDRFVDLWHDLSRGAVGAVVLADTRRLDSSFAAVEFFEQIGLPFIVAVNEFEGAYRYPEDDVRQALGVAAGIPLVACDARVTSSVAKALLTLVRHALTSAPTGPAHPTDTALQDA</sequence>
<organism evidence="5 6">
    <name type="scientific">Streptomyces vulcanius</name>
    <dbReference type="NCBI Taxonomy" id="1441876"/>
    <lineage>
        <taxon>Bacteria</taxon>
        <taxon>Bacillati</taxon>
        <taxon>Actinomycetota</taxon>
        <taxon>Actinomycetes</taxon>
        <taxon>Kitasatosporales</taxon>
        <taxon>Streptomycetaceae</taxon>
        <taxon>Streptomyces</taxon>
    </lineage>
</organism>
<dbReference type="InterPro" id="IPR004130">
    <property type="entry name" value="Gpn"/>
</dbReference>
<gene>
    <name evidence="5" type="ORF">ACFPIH_52240</name>
</gene>
<name>A0ABV9B9R0_9ACTN</name>
<keyword evidence="3" id="KW-0378">Hydrolase</keyword>
<dbReference type="Proteomes" id="UP001595839">
    <property type="component" value="Unassembled WGS sequence"/>
</dbReference>
<evidence type="ECO:0000256" key="3">
    <source>
        <dbReference type="ARBA" id="ARBA00022801"/>
    </source>
</evidence>
<dbReference type="Pfam" id="PF03029">
    <property type="entry name" value="ATP_bind_1"/>
    <property type="match status" value="1"/>
</dbReference>
<dbReference type="EMBL" id="JBHSFK010000063">
    <property type="protein sequence ID" value="MFC4507882.1"/>
    <property type="molecule type" value="Genomic_DNA"/>
</dbReference>
<dbReference type="PROSITE" id="PS00086">
    <property type="entry name" value="CYTOCHROME_P450"/>
    <property type="match status" value="1"/>
</dbReference>
<reference evidence="6" key="1">
    <citation type="journal article" date="2019" name="Int. J. Syst. Evol. Microbiol.">
        <title>The Global Catalogue of Microorganisms (GCM) 10K type strain sequencing project: providing services to taxonomists for standard genome sequencing and annotation.</title>
        <authorList>
            <consortium name="The Broad Institute Genomics Platform"/>
            <consortium name="The Broad Institute Genome Sequencing Center for Infectious Disease"/>
            <person name="Wu L."/>
            <person name="Ma J."/>
        </authorList>
    </citation>
    <scope>NUCLEOTIDE SEQUENCE [LARGE SCALE GENOMIC DNA]</scope>
    <source>
        <strain evidence="6">CGMCC 4.7177</strain>
    </source>
</reference>
<keyword evidence="4" id="KW-0342">GTP-binding</keyword>
<comment type="caution">
    <text evidence="5">The sequence shown here is derived from an EMBL/GenBank/DDBJ whole genome shotgun (WGS) entry which is preliminary data.</text>
</comment>
<dbReference type="InterPro" id="IPR027417">
    <property type="entry name" value="P-loop_NTPase"/>
</dbReference>
<keyword evidence="2" id="KW-0547">Nucleotide-binding</keyword>
<accession>A0ABV9B9R0</accession>
<dbReference type="CDD" id="cd00882">
    <property type="entry name" value="Ras_like_GTPase"/>
    <property type="match status" value="1"/>
</dbReference>
<evidence type="ECO:0000313" key="5">
    <source>
        <dbReference type="EMBL" id="MFC4507882.1"/>
    </source>
</evidence>
<evidence type="ECO:0000256" key="2">
    <source>
        <dbReference type="ARBA" id="ARBA00022741"/>
    </source>
</evidence>
<dbReference type="RefSeq" id="WP_381167425.1">
    <property type="nucleotide sequence ID" value="NZ_JBHSFK010000063.1"/>
</dbReference>
<proteinExistence type="inferred from homology"/>
<evidence type="ECO:0000256" key="1">
    <source>
        <dbReference type="ARBA" id="ARBA00005290"/>
    </source>
</evidence>
<dbReference type="PANTHER" id="PTHR42708">
    <property type="entry name" value="ATP/GTP-BINDING PROTEIN-RELATED"/>
    <property type="match status" value="1"/>
</dbReference>
<evidence type="ECO:0000256" key="4">
    <source>
        <dbReference type="ARBA" id="ARBA00023134"/>
    </source>
</evidence>
<dbReference type="PANTHER" id="PTHR42708:SF1">
    <property type="entry name" value="GLIDING MOTILITY PROTEIN MGLA"/>
    <property type="match status" value="1"/>
</dbReference>
<keyword evidence="6" id="KW-1185">Reference proteome</keyword>
<dbReference type="InterPro" id="IPR017972">
    <property type="entry name" value="Cyt_P450_CS"/>
</dbReference>
<comment type="similarity">
    <text evidence="1">Belongs to the GPN-loop GTPase family.</text>
</comment>
<dbReference type="InterPro" id="IPR052705">
    <property type="entry name" value="Gliding_Motility_GTPase"/>
</dbReference>